<evidence type="ECO:0000313" key="2">
    <source>
        <dbReference type="EMBL" id="KAF7472693.1"/>
    </source>
</evidence>
<evidence type="ECO:0000313" key="4">
    <source>
        <dbReference type="Proteomes" id="UP000335636"/>
    </source>
</evidence>
<evidence type="ECO:0000313" key="3">
    <source>
        <dbReference type="EMBL" id="VTJ52738.1"/>
    </source>
</evidence>
<reference evidence="3 4" key="1">
    <citation type="submission" date="2019-04" db="EMBL/GenBank/DDBJ databases">
        <authorList>
            <person name="Alioto T."/>
            <person name="Alioto T."/>
        </authorList>
    </citation>
    <scope>NUCLEOTIDE SEQUENCE [LARGE SCALE GENOMIC DNA]</scope>
</reference>
<keyword evidence="4" id="KW-1185">Reference proteome</keyword>
<feature type="region of interest" description="Disordered" evidence="1">
    <location>
        <begin position="138"/>
        <end position="172"/>
    </location>
</feature>
<accession>A0A5E4A6K0</accession>
<evidence type="ECO:0000256" key="1">
    <source>
        <dbReference type="SAM" id="MobiDB-lite"/>
    </source>
</evidence>
<proteinExistence type="predicted"/>
<sequence>MAPMSPWAGEHSLQDIEASWSEWESKGKQVSKVVGAAFKPKERLQNPKVLFSGVQNTWMKRQISPQIYQNLFFNELTPVQPPDSLIHRVLDQQGRHIRWVAHDLEPPRDQVFVDTTPIATSSHSSSLSPAASTFRLLDSSSSLRPRSSTSWPRSASMTSPSALPEGSQSTLQRPEITMAVASSLLRPPKPLEAPVMSSPRRSFHVRF</sequence>
<dbReference type="Proteomes" id="UP000335636">
    <property type="component" value="Unassembled WGS sequence"/>
</dbReference>
<reference evidence="2" key="2">
    <citation type="submission" date="2020-08" db="EMBL/GenBank/DDBJ databases">
        <authorList>
            <person name="Shumante A."/>
            <person name="Zimin A.V."/>
            <person name="Puiu D."/>
            <person name="Salzberg S.L."/>
        </authorList>
    </citation>
    <scope>NUCLEOTIDE SEQUENCE</scope>
    <source>
        <strain evidence="2">WC2-LM</strain>
        <tissue evidence="2">Liver</tissue>
    </source>
</reference>
<dbReference type="EMBL" id="CABDUW010000021">
    <property type="protein sequence ID" value="VTJ52738.1"/>
    <property type="molecule type" value="Genomic_DNA"/>
</dbReference>
<name>A0A5E4A6K0_MARMO</name>
<dbReference type="EMBL" id="WJEC01006486">
    <property type="protein sequence ID" value="KAF7472693.1"/>
    <property type="molecule type" value="Genomic_DNA"/>
</dbReference>
<dbReference type="Proteomes" id="UP000662637">
    <property type="component" value="Unassembled WGS sequence"/>
</dbReference>
<dbReference type="AlphaFoldDB" id="A0A5E4A6K0"/>
<feature type="compositionally biased region" description="Low complexity" evidence="1">
    <location>
        <begin position="138"/>
        <end position="159"/>
    </location>
</feature>
<gene>
    <name evidence="2" type="ORF">GHT09_016446</name>
    <name evidence="3" type="ORF">MONAX_5E036111</name>
</gene>
<protein>
    <submittedName>
        <fullName evidence="3">Uncharacterized protein</fullName>
    </submittedName>
</protein>
<organism evidence="3 4">
    <name type="scientific">Marmota monax</name>
    <name type="common">Woodchuck</name>
    <dbReference type="NCBI Taxonomy" id="9995"/>
    <lineage>
        <taxon>Eukaryota</taxon>
        <taxon>Metazoa</taxon>
        <taxon>Chordata</taxon>
        <taxon>Craniata</taxon>
        <taxon>Vertebrata</taxon>
        <taxon>Euteleostomi</taxon>
        <taxon>Mammalia</taxon>
        <taxon>Eutheria</taxon>
        <taxon>Euarchontoglires</taxon>
        <taxon>Glires</taxon>
        <taxon>Rodentia</taxon>
        <taxon>Sciuromorpha</taxon>
        <taxon>Sciuridae</taxon>
        <taxon>Xerinae</taxon>
        <taxon>Marmotini</taxon>
        <taxon>Marmota</taxon>
    </lineage>
</organism>